<reference evidence="2" key="3">
    <citation type="submission" date="2015-04" db="UniProtKB">
        <authorList>
            <consortium name="EnsemblPlants"/>
        </authorList>
    </citation>
    <scope>IDENTIFICATION</scope>
    <source>
        <strain evidence="2">cv. Jemalong A17</strain>
    </source>
</reference>
<proteinExistence type="predicted"/>
<evidence type="ECO:0000313" key="3">
    <source>
        <dbReference type="Proteomes" id="UP000002051"/>
    </source>
</evidence>
<evidence type="ECO:0000313" key="2">
    <source>
        <dbReference type="EnsemblPlants" id="KEH20039"/>
    </source>
</evidence>
<protein>
    <submittedName>
        <fullName evidence="1 2">Uncharacterized protein</fullName>
    </submittedName>
</protein>
<name>A0A072TR94_MEDTR</name>
<keyword evidence="3" id="KW-1185">Reference proteome</keyword>
<organism evidence="1 3">
    <name type="scientific">Medicago truncatula</name>
    <name type="common">Barrel medic</name>
    <name type="synonym">Medicago tribuloides</name>
    <dbReference type="NCBI Taxonomy" id="3880"/>
    <lineage>
        <taxon>Eukaryota</taxon>
        <taxon>Viridiplantae</taxon>
        <taxon>Streptophyta</taxon>
        <taxon>Embryophyta</taxon>
        <taxon>Tracheophyta</taxon>
        <taxon>Spermatophyta</taxon>
        <taxon>Magnoliopsida</taxon>
        <taxon>eudicotyledons</taxon>
        <taxon>Gunneridae</taxon>
        <taxon>Pentapetalae</taxon>
        <taxon>rosids</taxon>
        <taxon>fabids</taxon>
        <taxon>Fabales</taxon>
        <taxon>Fabaceae</taxon>
        <taxon>Papilionoideae</taxon>
        <taxon>50 kb inversion clade</taxon>
        <taxon>NPAAA clade</taxon>
        <taxon>Hologalegina</taxon>
        <taxon>IRL clade</taxon>
        <taxon>Trifolieae</taxon>
        <taxon>Medicago</taxon>
    </lineage>
</organism>
<dbReference type="Proteomes" id="UP000002051">
    <property type="component" value="Chromosome 8"/>
</dbReference>
<sequence>MLDTKAHKARLPTCFAKEYGVALDDYVMLRDPKRNVTVVQVEKKNGKVYLDNL</sequence>
<reference evidence="1 3" key="2">
    <citation type="journal article" date="2014" name="BMC Genomics">
        <title>An improved genome release (version Mt4.0) for the model legume Medicago truncatula.</title>
        <authorList>
            <person name="Tang H."/>
            <person name="Krishnakumar V."/>
            <person name="Bidwell S."/>
            <person name="Rosen B."/>
            <person name="Chan A."/>
            <person name="Zhou S."/>
            <person name="Gentzbittel L."/>
            <person name="Childs K.L."/>
            <person name="Yandell M."/>
            <person name="Gundlach H."/>
            <person name="Mayer K.F."/>
            <person name="Schwartz D.C."/>
            <person name="Town C.D."/>
        </authorList>
    </citation>
    <scope>GENOME REANNOTATION</scope>
    <source>
        <strain evidence="1">A17</strain>
        <strain evidence="2 3">cv. Jemalong A17</strain>
    </source>
</reference>
<accession>A0A072TR94</accession>
<gene>
    <name evidence="1" type="ordered locus">MTR_8g064930</name>
</gene>
<reference evidence="1 3" key="1">
    <citation type="journal article" date="2011" name="Nature">
        <title>The Medicago genome provides insight into the evolution of rhizobial symbioses.</title>
        <authorList>
            <person name="Young N.D."/>
            <person name="Debelle F."/>
            <person name="Oldroyd G.E."/>
            <person name="Geurts R."/>
            <person name="Cannon S.B."/>
            <person name="Udvardi M.K."/>
            <person name="Benedito V.A."/>
            <person name="Mayer K.F."/>
            <person name="Gouzy J."/>
            <person name="Schoof H."/>
            <person name="Van de Peer Y."/>
            <person name="Proost S."/>
            <person name="Cook D.R."/>
            <person name="Meyers B.C."/>
            <person name="Spannagl M."/>
            <person name="Cheung F."/>
            <person name="De Mita S."/>
            <person name="Krishnakumar V."/>
            <person name="Gundlach H."/>
            <person name="Zhou S."/>
            <person name="Mudge J."/>
            <person name="Bharti A.K."/>
            <person name="Murray J.D."/>
            <person name="Naoumkina M.A."/>
            <person name="Rosen B."/>
            <person name="Silverstein K.A."/>
            <person name="Tang H."/>
            <person name="Rombauts S."/>
            <person name="Zhao P.X."/>
            <person name="Zhou P."/>
            <person name="Barbe V."/>
            <person name="Bardou P."/>
            <person name="Bechner M."/>
            <person name="Bellec A."/>
            <person name="Berger A."/>
            <person name="Berges H."/>
            <person name="Bidwell S."/>
            <person name="Bisseling T."/>
            <person name="Choisne N."/>
            <person name="Couloux A."/>
            <person name="Denny R."/>
            <person name="Deshpande S."/>
            <person name="Dai X."/>
            <person name="Doyle J.J."/>
            <person name="Dudez A.M."/>
            <person name="Farmer A.D."/>
            <person name="Fouteau S."/>
            <person name="Franken C."/>
            <person name="Gibelin C."/>
            <person name="Gish J."/>
            <person name="Goldstein S."/>
            <person name="Gonzalez A.J."/>
            <person name="Green P.J."/>
            <person name="Hallab A."/>
            <person name="Hartog M."/>
            <person name="Hua A."/>
            <person name="Humphray S.J."/>
            <person name="Jeong D.H."/>
            <person name="Jing Y."/>
            <person name="Jocker A."/>
            <person name="Kenton S.M."/>
            <person name="Kim D.J."/>
            <person name="Klee K."/>
            <person name="Lai H."/>
            <person name="Lang C."/>
            <person name="Lin S."/>
            <person name="Macmil S.L."/>
            <person name="Magdelenat G."/>
            <person name="Matthews L."/>
            <person name="McCorrison J."/>
            <person name="Monaghan E.L."/>
            <person name="Mun J.H."/>
            <person name="Najar F.Z."/>
            <person name="Nicholson C."/>
            <person name="Noirot C."/>
            <person name="O'Bleness M."/>
            <person name="Paule C.R."/>
            <person name="Poulain J."/>
            <person name="Prion F."/>
            <person name="Qin B."/>
            <person name="Qu C."/>
            <person name="Retzel E.F."/>
            <person name="Riddle C."/>
            <person name="Sallet E."/>
            <person name="Samain S."/>
            <person name="Samson N."/>
            <person name="Sanders I."/>
            <person name="Saurat O."/>
            <person name="Scarpelli C."/>
            <person name="Schiex T."/>
            <person name="Segurens B."/>
            <person name="Severin A.J."/>
            <person name="Sherrier D.J."/>
            <person name="Shi R."/>
            <person name="Sims S."/>
            <person name="Singer S.R."/>
            <person name="Sinharoy S."/>
            <person name="Sterck L."/>
            <person name="Viollet A."/>
            <person name="Wang B.B."/>
            <person name="Wang K."/>
            <person name="Wang M."/>
            <person name="Wang X."/>
            <person name="Warfsmann J."/>
            <person name="Weissenbach J."/>
            <person name="White D.D."/>
            <person name="White J.D."/>
            <person name="Wiley G.B."/>
            <person name="Wincker P."/>
            <person name="Xing Y."/>
            <person name="Yang L."/>
            <person name="Yao Z."/>
            <person name="Ying F."/>
            <person name="Zhai J."/>
            <person name="Zhou L."/>
            <person name="Zuber A."/>
            <person name="Denarie J."/>
            <person name="Dixon R.A."/>
            <person name="May G.D."/>
            <person name="Schwartz D.C."/>
            <person name="Rogers J."/>
            <person name="Quetier F."/>
            <person name="Town C.D."/>
            <person name="Roe B.A."/>
        </authorList>
    </citation>
    <scope>NUCLEOTIDE SEQUENCE [LARGE SCALE GENOMIC DNA]</scope>
    <source>
        <strain evidence="1">A17</strain>
        <strain evidence="2 3">cv. Jemalong A17</strain>
    </source>
</reference>
<evidence type="ECO:0000313" key="1">
    <source>
        <dbReference type="EMBL" id="KEH20039.1"/>
    </source>
</evidence>
<dbReference type="AlphaFoldDB" id="A0A072TR94"/>
<dbReference type="HOGENOM" id="CLU_3071768_0_0_1"/>
<dbReference type="EMBL" id="CM001224">
    <property type="protein sequence ID" value="KEH20039.1"/>
    <property type="molecule type" value="Genomic_DNA"/>
</dbReference>
<dbReference type="EnsemblPlants" id="KEH20039">
    <property type="protein sequence ID" value="KEH20039"/>
    <property type="gene ID" value="MTR_8g064930"/>
</dbReference>